<protein>
    <submittedName>
        <fullName evidence="1">Uncharacterized protein</fullName>
    </submittedName>
</protein>
<dbReference type="EMBL" id="BK015956">
    <property type="protein sequence ID" value="DAF87007.1"/>
    <property type="molecule type" value="Genomic_DNA"/>
</dbReference>
<sequence length="172" mass="20197">MSLDLYIKSNTPVLHRGTGIYIRDNGETKELTTKQEVLTHFPDINPDDIKESTYESDTYFHLNLTHNLTEMAIKCKIISICTPKTQDIFATLYDFLWHPKDNLGISIPNMDYLEDVMECYRKLLEKKDFFKQFNPSNGWGTYEQLLRRTKEYINALISISDNFDNYTIYADV</sequence>
<proteinExistence type="predicted"/>
<reference evidence="1" key="1">
    <citation type="journal article" date="2021" name="Proc. Natl. Acad. Sci. U.S.A.">
        <title>A Catalog of Tens of Thousands of Viruses from Human Metagenomes Reveals Hidden Associations with Chronic Diseases.</title>
        <authorList>
            <person name="Tisza M.J."/>
            <person name="Buck C.B."/>
        </authorList>
    </citation>
    <scope>NUCLEOTIDE SEQUENCE</scope>
    <source>
        <strain evidence="1">CtZiV25</strain>
    </source>
</reference>
<accession>A0A8S5TXW1</accession>
<name>A0A8S5TXW1_9CAUD</name>
<organism evidence="1">
    <name type="scientific">Siphoviridae sp. ctZiV25</name>
    <dbReference type="NCBI Taxonomy" id="2825560"/>
    <lineage>
        <taxon>Viruses</taxon>
        <taxon>Duplodnaviria</taxon>
        <taxon>Heunggongvirae</taxon>
        <taxon>Uroviricota</taxon>
        <taxon>Caudoviricetes</taxon>
    </lineage>
</organism>
<evidence type="ECO:0000313" key="1">
    <source>
        <dbReference type="EMBL" id="DAF87007.1"/>
    </source>
</evidence>